<dbReference type="GO" id="GO:0016646">
    <property type="term" value="F:oxidoreductase activity, acting on the CH-NH group of donors, NAD or NADP as acceptor"/>
    <property type="evidence" value="ECO:0007669"/>
    <property type="project" value="UniProtKB-ARBA"/>
</dbReference>
<dbReference type="InterPro" id="IPR053310">
    <property type="entry name" value="Flavoredoxin-like"/>
</dbReference>
<protein>
    <submittedName>
        <fullName evidence="2">Flavin reductase family protein</fullName>
    </submittedName>
</protein>
<dbReference type="InterPro" id="IPR002563">
    <property type="entry name" value="Flavin_Rdtase-like_dom"/>
</dbReference>
<dbReference type="AlphaFoldDB" id="A0A7V4DXC8"/>
<dbReference type="OMA" id="MRTYLIV"/>
<proteinExistence type="predicted"/>
<feature type="domain" description="Flavin reductase like" evidence="1">
    <location>
        <begin position="12"/>
        <end position="155"/>
    </location>
</feature>
<dbReference type="SUPFAM" id="SSF50475">
    <property type="entry name" value="FMN-binding split barrel"/>
    <property type="match status" value="1"/>
</dbReference>
<evidence type="ECO:0000259" key="1">
    <source>
        <dbReference type="SMART" id="SM00903"/>
    </source>
</evidence>
<sequence>MYHEVKTNFVYLLHPLPGILITSIGKNNNPNVMSASWITPISINPPLISISLRPERYTYELIKETGDFAINIPDYSLRKAVFICGRFSGRKVNKFKKANLTPIPANKIKSPIIKECLAHIECTLEKIIELPADHHLIIGRVQYAQAHEEIFKNTYIPEKFKPLLYFGKDIYGTIETFEQVKIEEI</sequence>
<dbReference type="GO" id="GO:0010181">
    <property type="term" value="F:FMN binding"/>
    <property type="evidence" value="ECO:0007669"/>
    <property type="project" value="InterPro"/>
</dbReference>
<dbReference type="PANTHER" id="PTHR43241">
    <property type="entry name" value="FLAVIN REDUCTASE DOMAIN PROTEIN"/>
    <property type="match status" value="1"/>
</dbReference>
<dbReference type="EMBL" id="DTDV01000017">
    <property type="protein sequence ID" value="HGK24019.1"/>
    <property type="molecule type" value="Genomic_DNA"/>
</dbReference>
<organism evidence="2">
    <name type="scientific">Dictyoglomus thermophilum</name>
    <dbReference type="NCBI Taxonomy" id="14"/>
    <lineage>
        <taxon>Bacteria</taxon>
        <taxon>Pseudomonadati</taxon>
        <taxon>Dictyoglomota</taxon>
        <taxon>Dictyoglomia</taxon>
        <taxon>Dictyoglomales</taxon>
        <taxon>Dictyoglomaceae</taxon>
        <taxon>Dictyoglomus</taxon>
    </lineage>
</organism>
<name>A0A7V4DXC8_DICTH</name>
<dbReference type="InterPro" id="IPR012349">
    <property type="entry name" value="Split_barrel_FMN-bd"/>
</dbReference>
<dbReference type="Pfam" id="PF01613">
    <property type="entry name" value="Flavin_Reduct"/>
    <property type="match status" value="1"/>
</dbReference>
<comment type="caution">
    <text evidence="2">The sequence shown here is derived from an EMBL/GenBank/DDBJ whole genome shotgun (WGS) entry which is preliminary data.</text>
</comment>
<dbReference type="RefSeq" id="WP_012547815.1">
    <property type="nucleotide sequence ID" value="NZ_VTFL01000002.1"/>
</dbReference>
<reference evidence="2" key="1">
    <citation type="journal article" date="2020" name="mSystems">
        <title>Genome- and Community-Level Interaction Insights into Carbon Utilization and Element Cycling Functions of Hydrothermarchaeota in Hydrothermal Sediment.</title>
        <authorList>
            <person name="Zhou Z."/>
            <person name="Liu Y."/>
            <person name="Xu W."/>
            <person name="Pan J."/>
            <person name="Luo Z.H."/>
            <person name="Li M."/>
        </authorList>
    </citation>
    <scope>NUCLEOTIDE SEQUENCE [LARGE SCALE GENOMIC DNA]</scope>
    <source>
        <strain evidence="2">SpSt-70</strain>
    </source>
</reference>
<evidence type="ECO:0000313" key="2">
    <source>
        <dbReference type="EMBL" id="HGK24019.1"/>
    </source>
</evidence>
<accession>A0A7V4DXC8</accession>
<dbReference type="PANTHER" id="PTHR43241:SF1">
    <property type="entry name" value="FLAVIN REDUCTASE LIKE DOMAIN-CONTAINING PROTEIN"/>
    <property type="match status" value="1"/>
</dbReference>
<gene>
    <name evidence="2" type="ORF">ENU78_06265</name>
</gene>
<dbReference type="SMART" id="SM00903">
    <property type="entry name" value="Flavin_Reduct"/>
    <property type="match status" value="1"/>
</dbReference>
<dbReference type="Gene3D" id="2.30.110.10">
    <property type="entry name" value="Electron Transport, Fmn-binding Protein, Chain A"/>
    <property type="match status" value="1"/>
</dbReference>